<proteinExistence type="predicted"/>
<name>A0A657G0G8_SALET</name>
<gene>
    <name evidence="1" type="ORF">D1800_23080</name>
</gene>
<dbReference type="Proteomes" id="UP000839516">
    <property type="component" value="Unassembled WGS sequence"/>
</dbReference>
<evidence type="ECO:0000313" key="1">
    <source>
        <dbReference type="EMBL" id="MKC77464.1"/>
    </source>
</evidence>
<dbReference type="EMBL" id="RTWO01000054">
    <property type="protein sequence ID" value="MKC77464.1"/>
    <property type="molecule type" value="Genomic_DNA"/>
</dbReference>
<organism evidence="1">
    <name type="scientific">Salmonella enterica subsp. enterica serovar Denver</name>
    <dbReference type="NCBI Taxonomy" id="1954177"/>
    <lineage>
        <taxon>Bacteria</taxon>
        <taxon>Pseudomonadati</taxon>
        <taxon>Pseudomonadota</taxon>
        <taxon>Gammaproteobacteria</taxon>
        <taxon>Enterobacterales</taxon>
        <taxon>Enterobacteriaceae</taxon>
        <taxon>Salmonella</taxon>
    </lineage>
</organism>
<comment type="caution">
    <text evidence="1">The sequence shown here is derived from an EMBL/GenBank/DDBJ whole genome shotgun (WGS) entry which is preliminary data.</text>
</comment>
<accession>A0A657G0G8</accession>
<sequence length="140" mass="16720">MMGVFDFKPINWNESNRLLNDIIGINAVELAMLSHSNINKPVYCRRINNWQDLYDIDIYRTICDKISSEEIYIISDLFYSKNIGAFCVNNKNIEKFILTYNEMHDEFIFEDDAFLIFPDENKMIVYQHEGYYMLYTLPLN</sequence>
<protein>
    <submittedName>
        <fullName evidence="1">Uncharacterized protein</fullName>
    </submittedName>
</protein>
<reference evidence="1" key="1">
    <citation type="submission" date="2018-09" db="EMBL/GenBank/DDBJ databases">
        <authorList>
            <consortium name="GenomeTrakr network: Whole genome sequencing for foodborne pathogen traceback"/>
        </authorList>
    </citation>
    <scope>NUCLEOTIDE SEQUENCE [LARGE SCALE GENOMIC DNA]</scope>
    <source>
        <strain evidence="1">FDA00013424</strain>
    </source>
</reference>
<dbReference type="AlphaFoldDB" id="A0A657G0G8"/>